<dbReference type="EMBL" id="JACKWZ010000073">
    <property type="protein sequence ID" value="KAF9417327.1"/>
    <property type="molecule type" value="Genomic_DNA"/>
</dbReference>
<protein>
    <recommendedName>
        <fullName evidence="7">Trichoplein keratin filament-binding protein</fullName>
    </recommendedName>
</protein>
<evidence type="ECO:0000256" key="4">
    <source>
        <dbReference type="SAM" id="Coils"/>
    </source>
</evidence>
<name>A0A835GI93_SPOEX</name>
<proteinExistence type="predicted"/>
<dbReference type="AlphaFoldDB" id="A0A835GI93"/>
<sequence length="548" mass="65204">MKLWTVQNKVDQVISSRCLNDHQKTETTKLLFVLSLATQHEPPLYLKRDRSDLNLLKTIFGYVNAIKFITMSRPRPQWQLQALAAQKRDNEIKRAEELKKVATYFETNTNKSRHHEQWTTEGYYEKANKEAELLSQRKIRAAQLEERRKKLELMLFQENMQLQQELKNLAAQPKYFKNGSYLNKVPTKTLQDINQGIMAKEEQLLRHEAELRLHHAWRMRQPELRAATAYVNNGKLKSAWMEQIVEKEVQKQKEEEQTRKILKERDEMLRKQIEVEEQKLKEKEQQVRDLRESLEGQIAELSEKETIVKRLRKQEEKEKLILDELLFISCERERELTRLVAERDASIVNMGLHKYKLKRRVSSVMKEIELDLEMLDKLRRAVQKEYDSEKDICTTYKRVLDVALSELTEHRERELQRQKTIEAMYDGEARMINDKQDKVVATLKRQVEEKIEANRQKQKMNVLEREKILEQMEQFHQEVKANERAAQESKYSTVTALQSQLNSLRLQQQQLEDTCAREAELREVASNERKIRNEIAKIHREGSTQAWA</sequence>
<gene>
    <name evidence="5" type="ORF">HW555_005543</name>
</gene>
<feature type="coiled-coil region" evidence="4">
    <location>
        <begin position="440"/>
        <end position="514"/>
    </location>
</feature>
<reference evidence="5" key="1">
    <citation type="submission" date="2020-08" db="EMBL/GenBank/DDBJ databases">
        <title>Spodoptera exigua strain:BAW_Kor-Di-RS1 Genome sequencing and assembly.</title>
        <authorList>
            <person name="Kim J."/>
            <person name="Nam H.Y."/>
            <person name="Kwon M."/>
            <person name="Choi J.H."/>
            <person name="Cho S.R."/>
            <person name="Kim G.-H."/>
        </authorList>
    </citation>
    <scope>NUCLEOTIDE SEQUENCE</scope>
    <source>
        <strain evidence="5">BAW_Kor-Di-RS1</strain>
        <tissue evidence="5">Whole-body</tissue>
    </source>
</reference>
<organism evidence="5 6">
    <name type="scientific">Spodoptera exigua</name>
    <name type="common">Beet armyworm</name>
    <name type="synonym">Noctua fulgens</name>
    <dbReference type="NCBI Taxonomy" id="7107"/>
    <lineage>
        <taxon>Eukaryota</taxon>
        <taxon>Metazoa</taxon>
        <taxon>Ecdysozoa</taxon>
        <taxon>Arthropoda</taxon>
        <taxon>Hexapoda</taxon>
        <taxon>Insecta</taxon>
        <taxon>Pterygota</taxon>
        <taxon>Neoptera</taxon>
        <taxon>Endopterygota</taxon>
        <taxon>Lepidoptera</taxon>
        <taxon>Glossata</taxon>
        <taxon>Ditrysia</taxon>
        <taxon>Noctuoidea</taxon>
        <taxon>Noctuidae</taxon>
        <taxon>Amphipyrinae</taxon>
        <taxon>Spodoptera</taxon>
    </lineage>
</organism>
<comment type="subcellular location">
    <subcellularLocation>
        <location evidence="1">Cytoplasm</location>
        <location evidence="1">Cytoskeleton</location>
    </subcellularLocation>
</comment>
<feature type="coiled-coil region" evidence="4">
    <location>
        <begin position="134"/>
        <end position="161"/>
    </location>
</feature>
<dbReference type="Proteomes" id="UP000648187">
    <property type="component" value="Unassembled WGS sequence"/>
</dbReference>
<accession>A0A835GI93</accession>
<evidence type="ECO:0000256" key="3">
    <source>
        <dbReference type="ARBA" id="ARBA00023212"/>
    </source>
</evidence>
<dbReference type="GO" id="GO:0006915">
    <property type="term" value="P:apoptotic process"/>
    <property type="evidence" value="ECO:0007669"/>
    <property type="project" value="TreeGrafter"/>
</dbReference>
<dbReference type="GO" id="GO:0045095">
    <property type="term" value="C:keratin filament"/>
    <property type="evidence" value="ECO:0007669"/>
    <property type="project" value="TreeGrafter"/>
</dbReference>
<keyword evidence="2" id="KW-0963">Cytoplasm</keyword>
<evidence type="ECO:0000313" key="5">
    <source>
        <dbReference type="EMBL" id="KAF9417327.1"/>
    </source>
</evidence>
<dbReference type="PANTHER" id="PTHR31183:SF2">
    <property type="entry name" value="TRICHOPLEIN KERATIN FILAMENT-BINDING PROTEIN"/>
    <property type="match status" value="1"/>
</dbReference>
<dbReference type="PANTHER" id="PTHR31183">
    <property type="entry name" value="TRICHOPLEIN KERATIN FILAMENT-BINDING PROTEIN FAMILY MEMBER"/>
    <property type="match status" value="1"/>
</dbReference>
<feature type="coiled-coil region" evidence="4">
    <location>
        <begin position="237"/>
        <end position="314"/>
    </location>
</feature>
<keyword evidence="3" id="KW-0206">Cytoskeleton</keyword>
<evidence type="ECO:0000256" key="2">
    <source>
        <dbReference type="ARBA" id="ARBA00022490"/>
    </source>
</evidence>
<evidence type="ECO:0000256" key="1">
    <source>
        <dbReference type="ARBA" id="ARBA00004245"/>
    </source>
</evidence>
<keyword evidence="4" id="KW-0175">Coiled coil</keyword>
<keyword evidence="6" id="KW-1185">Reference proteome</keyword>
<comment type="caution">
    <text evidence="5">The sequence shown here is derived from an EMBL/GenBank/DDBJ whole genome shotgun (WGS) entry which is preliminary data.</text>
</comment>
<dbReference type="InterPro" id="IPR043596">
    <property type="entry name" value="CFAP53/TCHP"/>
</dbReference>
<evidence type="ECO:0008006" key="7">
    <source>
        <dbReference type="Google" id="ProtNLM"/>
    </source>
</evidence>
<evidence type="ECO:0000313" key="6">
    <source>
        <dbReference type="Proteomes" id="UP000648187"/>
    </source>
</evidence>